<dbReference type="PROSITE" id="PS50042">
    <property type="entry name" value="CNMP_BINDING_3"/>
    <property type="match status" value="1"/>
</dbReference>
<evidence type="ECO:0000256" key="7">
    <source>
        <dbReference type="ARBA" id="ARBA00023286"/>
    </source>
</evidence>
<dbReference type="Gene3D" id="1.10.287.630">
    <property type="entry name" value="Helix hairpin bin"/>
    <property type="match status" value="1"/>
</dbReference>
<keyword evidence="8" id="KW-0407">Ion channel</keyword>
<dbReference type="InterPro" id="IPR014710">
    <property type="entry name" value="RmlC-like_jellyroll"/>
</dbReference>
<dbReference type="InterPro" id="IPR018490">
    <property type="entry name" value="cNMP-bd_dom_sf"/>
</dbReference>
<name>A0A1V9YM61_ACHHY</name>
<dbReference type="Gene3D" id="1.10.287.70">
    <property type="match status" value="1"/>
</dbReference>
<keyword evidence="2" id="KW-0813">Transport</keyword>
<evidence type="ECO:0000313" key="12">
    <source>
        <dbReference type="EMBL" id="OQR86806.1"/>
    </source>
</evidence>
<proteinExistence type="predicted"/>
<accession>A0A1V9YM61</accession>
<dbReference type="PANTHER" id="PTHR45638:SF11">
    <property type="entry name" value="CYCLIC NUCLEOTIDE-GATED CATION CHANNEL SUBUNIT A"/>
    <property type="match status" value="1"/>
</dbReference>
<dbReference type="Pfam" id="PF00027">
    <property type="entry name" value="cNMP_binding"/>
    <property type="match status" value="1"/>
</dbReference>
<dbReference type="CDD" id="cd00038">
    <property type="entry name" value="CAP_ED"/>
    <property type="match status" value="1"/>
</dbReference>
<keyword evidence="4 10" id="KW-1133">Transmembrane helix</keyword>
<reference evidence="12 13" key="1">
    <citation type="journal article" date="2014" name="Genome Biol. Evol.">
        <title>The secreted proteins of Achlya hypogyna and Thraustotheca clavata identify the ancestral oomycete secretome and reveal gene acquisitions by horizontal gene transfer.</title>
        <authorList>
            <person name="Misner I."/>
            <person name="Blouin N."/>
            <person name="Leonard G."/>
            <person name="Richards T.A."/>
            <person name="Lane C.E."/>
        </authorList>
    </citation>
    <scope>NUCLEOTIDE SEQUENCE [LARGE SCALE GENOMIC DNA]</scope>
    <source>
        <strain evidence="12 13">ATCC 48635</strain>
    </source>
</reference>
<gene>
    <name evidence="12" type="ORF">ACHHYP_09920</name>
</gene>
<keyword evidence="3 10" id="KW-0812">Transmembrane</keyword>
<keyword evidence="5" id="KW-0406">Ion transport</keyword>
<dbReference type="GO" id="GO:0005221">
    <property type="term" value="F:intracellularly cyclic nucleotide-activated monoatomic cation channel activity"/>
    <property type="evidence" value="ECO:0007669"/>
    <property type="project" value="InterPro"/>
</dbReference>
<dbReference type="AlphaFoldDB" id="A0A1V9YM61"/>
<evidence type="ECO:0000256" key="6">
    <source>
        <dbReference type="ARBA" id="ARBA00023136"/>
    </source>
</evidence>
<feature type="region of interest" description="Disordered" evidence="9">
    <location>
        <begin position="814"/>
        <end position="834"/>
    </location>
</feature>
<evidence type="ECO:0000256" key="3">
    <source>
        <dbReference type="ARBA" id="ARBA00022692"/>
    </source>
</evidence>
<dbReference type="SMART" id="SM00100">
    <property type="entry name" value="cNMP"/>
    <property type="match status" value="1"/>
</dbReference>
<organism evidence="12 13">
    <name type="scientific">Achlya hypogyna</name>
    <name type="common">Oomycete</name>
    <name type="synonym">Protoachlya hypogyna</name>
    <dbReference type="NCBI Taxonomy" id="1202772"/>
    <lineage>
        <taxon>Eukaryota</taxon>
        <taxon>Sar</taxon>
        <taxon>Stramenopiles</taxon>
        <taxon>Oomycota</taxon>
        <taxon>Saprolegniomycetes</taxon>
        <taxon>Saprolegniales</taxon>
        <taxon>Achlyaceae</taxon>
        <taxon>Achlya</taxon>
    </lineage>
</organism>
<feature type="transmembrane region" description="Helical" evidence="10">
    <location>
        <begin position="438"/>
        <end position="467"/>
    </location>
</feature>
<evidence type="ECO:0000256" key="5">
    <source>
        <dbReference type="ARBA" id="ARBA00023065"/>
    </source>
</evidence>
<feature type="transmembrane region" description="Helical" evidence="10">
    <location>
        <begin position="206"/>
        <end position="227"/>
    </location>
</feature>
<keyword evidence="13" id="KW-1185">Reference proteome</keyword>
<dbReference type="SUPFAM" id="SSF51206">
    <property type="entry name" value="cAMP-binding domain-like"/>
    <property type="match status" value="1"/>
</dbReference>
<dbReference type="InterPro" id="IPR000595">
    <property type="entry name" value="cNMP-bd_dom"/>
</dbReference>
<evidence type="ECO:0000256" key="8">
    <source>
        <dbReference type="ARBA" id="ARBA00023303"/>
    </source>
</evidence>
<dbReference type="GO" id="GO:0016020">
    <property type="term" value="C:membrane"/>
    <property type="evidence" value="ECO:0007669"/>
    <property type="project" value="UniProtKB-SubCell"/>
</dbReference>
<dbReference type="GO" id="GO:0044877">
    <property type="term" value="F:protein-containing complex binding"/>
    <property type="evidence" value="ECO:0007669"/>
    <property type="project" value="TreeGrafter"/>
</dbReference>
<dbReference type="GO" id="GO:0005249">
    <property type="term" value="F:voltage-gated potassium channel activity"/>
    <property type="evidence" value="ECO:0007669"/>
    <property type="project" value="InterPro"/>
</dbReference>
<feature type="domain" description="Cyclic nucleotide-binding" evidence="11">
    <location>
        <begin position="544"/>
        <end position="666"/>
    </location>
</feature>
<dbReference type="InterPro" id="IPR050866">
    <property type="entry name" value="CNG_cation_channel"/>
</dbReference>
<dbReference type="InterPro" id="IPR003938">
    <property type="entry name" value="K_chnl_volt-dep_EAG/ELK/ERG"/>
</dbReference>
<evidence type="ECO:0000259" key="11">
    <source>
        <dbReference type="PROSITE" id="PS50042"/>
    </source>
</evidence>
<dbReference type="Pfam" id="PF00520">
    <property type="entry name" value="Ion_trans"/>
    <property type="match status" value="1"/>
</dbReference>
<keyword evidence="7" id="KW-1071">Ligand-gated ion channel</keyword>
<dbReference type="PROSITE" id="PS00889">
    <property type="entry name" value="CNMP_BINDING_2"/>
    <property type="match status" value="1"/>
</dbReference>
<evidence type="ECO:0000256" key="2">
    <source>
        <dbReference type="ARBA" id="ARBA00022448"/>
    </source>
</evidence>
<dbReference type="PRINTS" id="PR01463">
    <property type="entry name" value="EAGCHANLFMLY"/>
</dbReference>
<feature type="transmembrane region" description="Helical" evidence="10">
    <location>
        <begin position="372"/>
        <end position="393"/>
    </location>
</feature>
<dbReference type="PROSITE" id="PS00888">
    <property type="entry name" value="CNMP_BINDING_1"/>
    <property type="match status" value="1"/>
</dbReference>
<protein>
    <submittedName>
        <fullName evidence="12">Voltage-gated Ion Channel (VIC) Superfamily</fullName>
    </submittedName>
</protein>
<evidence type="ECO:0000256" key="4">
    <source>
        <dbReference type="ARBA" id="ARBA00022989"/>
    </source>
</evidence>
<evidence type="ECO:0000313" key="13">
    <source>
        <dbReference type="Proteomes" id="UP000243579"/>
    </source>
</evidence>
<dbReference type="Proteomes" id="UP000243579">
    <property type="component" value="Unassembled WGS sequence"/>
</dbReference>
<comment type="subcellular location">
    <subcellularLocation>
        <location evidence="1">Membrane</location>
        <topology evidence="1">Multi-pass membrane protein</topology>
    </subcellularLocation>
</comment>
<feature type="transmembrane region" description="Helical" evidence="10">
    <location>
        <begin position="405"/>
        <end position="426"/>
    </location>
</feature>
<dbReference type="PANTHER" id="PTHR45638">
    <property type="entry name" value="CYCLIC NUCLEOTIDE-GATED CATION CHANNEL SUBUNIT A"/>
    <property type="match status" value="1"/>
</dbReference>
<evidence type="ECO:0000256" key="9">
    <source>
        <dbReference type="SAM" id="MobiDB-lite"/>
    </source>
</evidence>
<comment type="caution">
    <text evidence="12">The sequence shown here is derived from an EMBL/GenBank/DDBJ whole genome shotgun (WGS) entry which is preliminary data.</text>
</comment>
<evidence type="ECO:0000256" key="1">
    <source>
        <dbReference type="ARBA" id="ARBA00004141"/>
    </source>
</evidence>
<dbReference type="Gene3D" id="2.60.120.10">
    <property type="entry name" value="Jelly Rolls"/>
    <property type="match status" value="1"/>
</dbReference>
<sequence length="886" mass="99980">MLLAGRKPLPEIDLDDAPRWDSAPHVSLATRLSGITRTTQSALRLSGITRTTQSGMRLSGLFKSQRVLPLDGPSFAVDVPLRRATTLRDRVRQAKLQTKQVDPLTNKATGGEDRPTFGDSLRSKRWNRSSSVLVGHVRGSLGNLRIGRRQSLIRRTEEMKAHQEMISIFNLRQTQRASFRRRSGSSRPAAALSWQAVHPSAALLKVWQGAIVLVIAYEAVYVPFAVGFEPDLRGSSWELLNLVIDAIFFVDVLINFNVAYYQQDASDEQRTLTLKYSNSVGAKDKYLVRNRLRIAAHYAQGWLLLDLLAAIPIDWVEVYGSLSTADIHNAGLLKIVRLPRLVGIFRLFKVLKADGPLWGWLDYSKSSIGFRLLRLILIVMYMDHICTCVWYPIASAPGGWGETYFVPASLYATYVVCYYRNMMALLGQDIFPVLVPEMIFLTFASIAGSVALATVFGDVAIVVSSLYADSTKYREKMEDVNESMQHLGLPHEVQQRVHLYYTYLWQQYHTLDGRSAPFVAELSTNLQREIMLYLNARMIRSVPLMQECSPEVVQEIVLQLETRIYMPEDFIINIGETGFEMFFVQRGECEVLVEGDDPSRDKSVIKLITVGDYFGEIALLMDCRRTACVRAKTFCVLCVLHRSGFRQVIARHKEDKQKLESLIMEKYKNDAVKPKVSGHRPSPTQARPAPRVHLPTATHQNHRGTGMGADKTALRMLWDATTCLHDVTSRVTKMEQAIDKLTKAVRMMKTTREASVGATKLHLPRHGMVSLRRPSMRRLEEQTPIAAQDLDGSIHRHKRRYTHVHSPVEEVEIAQGSAATPSHQSHNRRLTAPPNHMDLFHDEAALQENILTDLDRVEQALLDDINELRLQSTSSSDDAKDAITST</sequence>
<keyword evidence="6 10" id="KW-0472">Membrane</keyword>
<dbReference type="InterPro" id="IPR018488">
    <property type="entry name" value="cNMP-bd_CS"/>
</dbReference>
<dbReference type="InterPro" id="IPR005821">
    <property type="entry name" value="Ion_trans_dom"/>
</dbReference>
<dbReference type="EMBL" id="JNBR01001482">
    <property type="protein sequence ID" value="OQR86806.1"/>
    <property type="molecule type" value="Genomic_DNA"/>
</dbReference>
<dbReference type="SUPFAM" id="SSF81324">
    <property type="entry name" value="Voltage-gated potassium channels"/>
    <property type="match status" value="1"/>
</dbReference>
<dbReference type="OrthoDB" id="75615at2759"/>
<evidence type="ECO:0000256" key="10">
    <source>
        <dbReference type="SAM" id="Phobius"/>
    </source>
</evidence>